<dbReference type="GO" id="GO:0006298">
    <property type="term" value="P:mismatch repair"/>
    <property type="evidence" value="ECO:0007669"/>
    <property type="project" value="InterPro"/>
</dbReference>
<dbReference type="GO" id="GO:0016787">
    <property type="term" value="F:hydrolase activity"/>
    <property type="evidence" value="ECO:0007669"/>
    <property type="project" value="UniProtKB-KW"/>
</dbReference>
<sequence length="167" mass="19265">MLRYGGYLTDVVDVATRSRMMAGIQGKNTKPELLIRKALHARGFRFRVHVKDLPGKPDLVLPKYRALVFIHGCFWHGHACRYFKVPQTRPEFWLEKIGKNKTRDSLQEGTLKAMGWRVLIVWECAVRSMKKEKSPLLVDLIASWLINGSEYFQIDEDALESGCTFSH</sequence>
<accession>A0A5E7WE73</accession>
<evidence type="ECO:0000256" key="4">
    <source>
        <dbReference type="ARBA" id="ARBA00022801"/>
    </source>
</evidence>
<gene>
    <name evidence="7" type="primary">vsr</name>
    <name evidence="7" type="ORF">PS943_03239</name>
</gene>
<keyword evidence="1" id="KW-0540">Nuclease</keyword>
<evidence type="ECO:0000313" key="8">
    <source>
        <dbReference type="Proteomes" id="UP000325645"/>
    </source>
</evidence>
<dbReference type="GO" id="GO:0004519">
    <property type="term" value="F:endonuclease activity"/>
    <property type="evidence" value="ECO:0007669"/>
    <property type="project" value="UniProtKB-KW"/>
</dbReference>
<dbReference type="Gene3D" id="3.40.960.10">
    <property type="entry name" value="VSR Endonuclease"/>
    <property type="match status" value="1"/>
</dbReference>
<dbReference type="EMBL" id="CABVJH010000005">
    <property type="protein sequence ID" value="VVQ33156.1"/>
    <property type="molecule type" value="Genomic_DNA"/>
</dbReference>
<keyword evidence="2" id="KW-0255">Endonuclease</keyword>
<proteinExistence type="inferred from homology"/>
<dbReference type="SUPFAM" id="SSF52980">
    <property type="entry name" value="Restriction endonuclease-like"/>
    <property type="match status" value="1"/>
</dbReference>
<dbReference type="InterPro" id="IPR004603">
    <property type="entry name" value="DNA_mismatch_endonuc_vsr"/>
</dbReference>
<name>A0A5E7WE73_PSEFL</name>
<keyword evidence="4 7" id="KW-0378">Hydrolase</keyword>
<protein>
    <submittedName>
        <fullName evidence="7">Very short patch repair protein</fullName>
        <ecNumber evidence="7">3.1.-.-</ecNumber>
    </submittedName>
</protein>
<reference evidence="7 8" key="1">
    <citation type="submission" date="2019-09" db="EMBL/GenBank/DDBJ databases">
        <authorList>
            <person name="Chandra G."/>
            <person name="Truman W A."/>
        </authorList>
    </citation>
    <scope>NUCLEOTIDE SEQUENCE [LARGE SCALE GENOMIC DNA]</scope>
    <source>
        <strain evidence="7">PS943</strain>
    </source>
</reference>
<dbReference type="InterPro" id="IPR011335">
    <property type="entry name" value="Restrct_endonuc-II-like"/>
</dbReference>
<dbReference type="AlphaFoldDB" id="A0A5E7WE73"/>
<keyword evidence="3" id="KW-0227">DNA damage</keyword>
<dbReference type="NCBIfam" id="TIGR00632">
    <property type="entry name" value="vsr"/>
    <property type="match status" value="1"/>
</dbReference>
<evidence type="ECO:0000256" key="2">
    <source>
        <dbReference type="ARBA" id="ARBA00022759"/>
    </source>
</evidence>
<evidence type="ECO:0000313" key="7">
    <source>
        <dbReference type="EMBL" id="VVQ33156.1"/>
    </source>
</evidence>
<evidence type="ECO:0000256" key="5">
    <source>
        <dbReference type="ARBA" id="ARBA00023204"/>
    </source>
</evidence>
<keyword evidence="5" id="KW-0234">DNA repair</keyword>
<dbReference type="Pfam" id="PF03852">
    <property type="entry name" value="Vsr"/>
    <property type="match status" value="1"/>
</dbReference>
<dbReference type="Proteomes" id="UP000325645">
    <property type="component" value="Unassembled WGS sequence"/>
</dbReference>
<evidence type="ECO:0000256" key="3">
    <source>
        <dbReference type="ARBA" id="ARBA00022763"/>
    </source>
</evidence>
<organism evidence="7 8">
    <name type="scientific">Pseudomonas fluorescens</name>
    <dbReference type="NCBI Taxonomy" id="294"/>
    <lineage>
        <taxon>Bacteria</taxon>
        <taxon>Pseudomonadati</taxon>
        <taxon>Pseudomonadota</taxon>
        <taxon>Gammaproteobacteria</taxon>
        <taxon>Pseudomonadales</taxon>
        <taxon>Pseudomonadaceae</taxon>
        <taxon>Pseudomonas</taxon>
    </lineage>
</organism>
<dbReference type="EC" id="3.1.-.-" evidence="7"/>
<dbReference type="CDD" id="cd00221">
    <property type="entry name" value="Vsr"/>
    <property type="match status" value="1"/>
</dbReference>
<evidence type="ECO:0000256" key="6">
    <source>
        <dbReference type="ARBA" id="ARBA00029466"/>
    </source>
</evidence>
<comment type="similarity">
    <text evidence="6">Belongs to the Vsr family.</text>
</comment>
<evidence type="ECO:0000256" key="1">
    <source>
        <dbReference type="ARBA" id="ARBA00022722"/>
    </source>
</evidence>